<dbReference type="EMBL" id="RPFJ01000007">
    <property type="protein sequence ID" value="RPD98221.1"/>
    <property type="molecule type" value="Genomic_DNA"/>
</dbReference>
<comment type="catalytic activity">
    <reaction evidence="11">
        <text>L-threonine + hydrogencarbonate + ATP = L-threonylcarbamoyladenylate + diphosphate + H2O</text>
        <dbReference type="Rhea" id="RHEA:36407"/>
        <dbReference type="ChEBI" id="CHEBI:15377"/>
        <dbReference type="ChEBI" id="CHEBI:17544"/>
        <dbReference type="ChEBI" id="CHEBI:30616"/>
        <dbReference type="ChEBI" id="CHEBI:33019"/>
        <dbReference type="ChEBI" id="CHEBI:57926"/>
        <dbReference type="ChEBI" id="CHEBI:73682"/>
        <dbReference type="EC" id="2.7.7.87"/>
    </reaction>
</comment>
<evidence type="ECO:0000256" key="8">
    <source>
        <dbReference type="ARBA" id="ARBA00022741"/>
    </source>
</evidence>
<feature type="domain" description="YrdC-like" evidence="12">
    <location>
        <begin position="2"/>
        <end position="186"/>
    </location>
</feature>
<reference evidence="13 14" key="1">
    <citation type="submission" date="2018-11" db="EMBL/GenBank/DDBJ databases">
        <title>Aureibaculum marinum gen. nov., sp. nov., a member of the family Flavobacteriaceae isolated from the Bohai Sea.</title>
        <authorList>
            <person name="Ji X."/>
        </authorList>
    </citation>
    <scope>NUCLEOTIDE SEQUENCE [LARGE SCALE GENOMIC DNA]</scope>
    <source>
        <strain evidence="13 14">BH-SD17</strain>
    </source>
</reference>
<accession>A0A3N4NPL3</accession>
<dbReference type="SUPFAM" id="SSF55821">
    <property type="entry name" value="YrdC/RibB"/>
    <property type="match status" value="1"/>
</dbReference>
<proteinExistence type="inferred from homology"/>
<dbReference type="GO" id="GO:0005524">
    <property type="term" value="F:ATP binding"/>
    <property type="evidence" value="ECO:0007669"/>
    <property type="project" value="UniProtKB-KW"/>
</dbReference>
<dbReference type="EC" id="2.7.7.87" evidence="3"/>
<comment type="caution">
    <text evidence="13">The sequence shown here is derived from an EMBL/GenBank/DDBJ whole genome shotgun (WGS) entry which is preliminary data.</text>
</comment>
<dbReference type="GO" id="GO:0000049">
    <property type="term" value="F:tRNA binding"/>
    <property type="evidence" value="ECO:0007669"/>
    <property type="project" value="TreeGrafter"/>
</dbReference>
<name>A0A3N4NPL3_9FLAO</name>
<keyword evidence="5" id="KW-0808">Transferase</keyword>
<evidence type="ECO:0000256" key="4">
    <source>
        <dbReference type="ARBA" id="ARBA00022490"/>
    </source>
</evidence>
<dbReference type="OrthoDB" id="9814580at2"/>
<organism evidence="13 14">
    <name type="scientific">Aureibaculum marinum</name>
    <dbReference type="NCBI Taxonomy" id="2487930"/>
    <lineage>
        <taxon>Bacteria</taxon>
        <taxon>Pseudomonadati</taxon>
        <taxon>Bacteroidota</taxon>
        <taxon>Flavobacteriia</taxon>
        <taxon>Flavobacteriales</taxon>
        <taxon>Flavobacteriaceae</taxon>
        <taxon>Aureibaculum</taxon>
    </lineage>
</organism>
<dbReference type="AlphaFoldDB" id="A0A3N4NPL3"/>
<evidence type="ECO:0000256" key="6">
    <source>
        <dbReference type="ARBA" id="ARBA00022694"/>
    </source>
</evidence>
<dbReference type="PANTHER" id="PTHR17490">
    <property type="entry name" value="SUA5"/>
    <property type="match status" value="1"/>
</dbReference>
<dbReference type="NCBIfam" id="TIGR00057">
    <property type="entry name" value="L-threonylcarbamoyladenylate synthase"/>
    <property type="match status" value="1"/>
</dbReference>
<evidence type="ECO:0000256" key="9">
    <source>
        <dbReference type="ARBA" id="ARBA00022840"/>
    </source>
</evidence>
<keyword evidence="8" id="KW-0547">Nucleotide-binding</keyword>
<dbReference type="Proteomes" id="UP000270856">
    <property type="component" value="Unassembled WGS sequence"/>
</dbReference>
<dbReference type="GO" id="GO:0061710">
    <property type="term" value="F:L-threonylcarbamoyladenylate synthase"/>
    <property type="evidence" value="ECO:0007669"/>
    <property type="project" value="UniProtKB-EC"/>
</dbReference>
<dbReference type="GO" id="GO:0003725">
    <property type="term" value="F:double-stranded RNA binding"/>
    <property type="evidence" value="ECO:0007669"/>
    <property type="project" value="InterPro"/>
</dbReference>
<dbReference type="Gene3D" id="3.90.870.10">
    <property type="entry name" value="DHBP synthase"/>
    <property type="match status" value="1"/>
</dbReference>
<dbReference type="GO" id="GO:0005737">
    <property type="term" value="C:cytoplasm"/>
    <property type="evidence" value="ECO:0007669"/>
    <property type="project" value="UniProtKB-SubCell"/>
</dbReference>
<evidence type="ECO:0000313" key="13">
    <source>
        <dbReference type="EMBL" id="RPD98221.1"/>
    </source>
</evidence>
<keyword evidence="6" id="KW-0819">tRNA processing</keyword>
<evidence type="ECO:0000256" key="11">
    <source>
        <dbReference type="ARBA" id="ARBA00048366"/>
    </source>
</evidence>
<dbReference type="Pfam" id="PF01300">
    <property type="entry name" value="Sua5_yciO_yrdC"/>
    <property type="match status" value="1"/>
</dbReference>
<evidence type="ECO:0000256" key="10">
    <source>
        <dbReference type="ARBA" id="ARBA00029774"/>
    </source>
</evidence>
<evidence type="ECO:0000313" key="14">
    <source>
        <dbReference type="Proteomes" id="UP000270856"/>
    </source>
</evidence>
<keyword evidence="9" id="KW-0067">ATP-binding</keyword>
<evidence type="ECO:0000256" key="7">
    <source>
        <dbReference type="ARBA" id="ARBA00022695"/>
    </source>
</evidence>
<sequence>MEAELQKTLHVLKQGGLIVYPTDTVWGIGCDATNKTAVAKIFKIKEREESKSLVILVDGIEMLKNYIAQFPNQVDKILSSSNRPTTIVYSNPKGLAKNAIAHDNTIAIRIVNHNFCKTLIAKFGKPIVSTSANISNFSTPKSFKEIDKSILEAVDYVVNLDRDKIMDKPSRIIKILEEGTLQIIRD</sequence>
<dbReference type="PROSITE" id="PS51163">
    <property type="entry name" value="YRDC"/>
    <property type="match status" value="1"/>
</dbReference>
<keyword evidence="14" id="KW-1185">Reference proteome</keyword>
<evidence type="ECO:0000256" key="3">
    <source>
        <dbReference type="ARBA" id="ARBA00012584"/>
    </source>
</evidence>
<dbReference type="InterPro" id="IPR017945">
    <property type="entry name" value="DHBP_synth_RibB-like_a/b_dom"/>
</dbReference>
<gene>
    <name evidence="13" type="ORF">EGM88_06935</name>
</gene>
<keyword evidence="7" id="KW-0548">Nucleotidyltransferase</keyword>
<keyword evidence="4" id="KW-0963">Cytoplasm</keyword>
<evidence type="ECO:0000256" key="1">
    <source>
        <dbReference type="ARBA" id="ARBA00004496"/>
    </source>
</evidence>
<comment type="subcellular location">
    <subcellularLocation>
        <location evidence="1">Cytoplasm</location>
    </subcellularLocation>
</comment>
<dbReference type="GO" id="GO:0006450">
    <property type="term" value="P:regulation of translational fidelity"/>
    <property type="evidence" value="ECO:0007669"/>
    <property type="project" value="TreeGrafter"/>
</dbReference>
<dbReference type="InterPro" id="IPR050156">
    <property type="entry name" value="TC-AMP_synthase_SUA5"/>
</dbReference>
<dbReference type="PANTHER" id="PTHR17490:SF16">
    <property type="entry name" value="THREONYLCARBAMOYL-AMP SYNTHASE"/>
    <property type="match status" value="1"/>
</dbReference>
<evidence type="ECO:0000256" key="2">
    <source>
        <dbReference type="ARBA" id="ARBA00007663"/>
    </source>
</evidence>
<dbReference type="GO" id="GO:0008033">
    <property type="term" value="P:tRNA processing"/>
    <property type="evidence" value="ECO:0007669"/>
    <property type="project" value="UniProtKB-KW"/>
</dbReference>
<evidence type="ECO:0000259" key="12">
    <source>
        <dbReference type="PROSITE" id="PS51163"/>
    </source>
</evidence>
<comment type="similarity">
    <text evidence="2">Belongs to the SUA5 family.</text>
</comment>
<evidence type="ECO:0000256" key="5">
    <source>
        <dbReference type="ARBA" id="ARBA00022679"/>
    </source>
</evidence>
<dbReference type="InterPro" id="IPR006070">
    <property type="entry name" value="Sua5-like_dom"/>
</dbReference>
<protein>
    <recommendedName>
        <fullName evidence="10">L-threonylcarbamoyladenylate synthase</fullName>
        <ecNumber evidence="3">2.7.7.87</ecNumber>
    </recommendedName>
    <alternativeName>
        <fullName evidence="10">L-threonylcarbamoyladenylate synthase</fullName>
    </alternativeName>
</protein>